<proteinExistence type="predicted"/>
<keyword evidence="2" id="KW-1185">Reference proteome</keyword>
<dbReference type="Proteomes" id="UP000824120">
    <property type="component" value="Chromosome 2"/>
</dbReference>
<gene>
    <name evidence="1" type="ORF">H5410_007977</name>
</gene>
<dbReference type="EMBL" id="JACXVP010000002">
    <property type="protein sequence ID" value="KAG5622759.1"/>
    <property type="molecule type" value="Genomic_DNA"/>
</dbReference>
<name>A0A9J6AFJ6_SOLCO</name>
<comment type="caution">
    <text evidence="1">The sequence shown here is derived from an EMBL/GenBank/DDBJ whole genome shotgun (WGS) entry which is preliminary data.</text>
</comment>
<evidence type="ECO:0000313" key="2">
    <source>
        <dbReference type="Proteomes" id="UP000824120"/>
    </source>
</evidence>
<sequence>MDGLMTYAHHMFDYLLIRLSSFNLYASNYVAFNGSQKQNFKSSMWNTTVYATSSCG</sequence>
<dbReference type="AlphaFoldDB" id="A0A9J6AFJ6"/>
<organism evidence="1 2">
    <name type="scientific">Solanum commersonii</name>
    <name type="common">Commerson's wild potato</name>
    <name type="synonym">Commerson's nightshade</name>
    <dbReference type="NCBI Taxonomy" id="4109"/>
    <lineage>
        <taxon>Eukaryota</taxon>
        <taxon>Viridiplantae</taxon>
        <taxon>Streptophyta</taxon>
        <taxon>Embryophyta</taxon>
        <taxon>Tracheophyta</taxon>
        <taxon>Spermatophyta</taxon>
        <taxon>Magnoliopsida</taxon>
        <taxon>eudicotyledons</taxon>
        <taxon>Gunneridae</taxon>
        <taxon>Pentapetalae</taxon>
        <taxon>asterids</taxon>
        <taxon>lamiids</taxon>
        <taxon>Solanales</taxon>
        <taxon>Solanaceae</taxon>
        <taxon>Solanoideae</taxon>
        <taxon>Solaneae</taxon>
        <taxon>Solanum</taxon>
    </lineage>
</organism>
<accession>A0A9J6AFJ6</accession>
<protein>
    <submittedName>
        <fullName evidence="1">Uncharacterized protein</fullName>
    </submittedName>
</protein>
<reference evidence="1 2" key="1">
    <citation type="submission" date="2020-09" db="EMBL/GenBank/DDBJ databases">
        <title>De no assembly of potato wild relative species, Solanum commersonii.</title>
        <authorList>
            <person name="Cho K."/>
        </authorList>
    </citation>
    <scope>NUCLEOTIDE SEQUENCE [LARGE SCALE GENOMIC DNA]</scope>
    <source>
        <strain evidence="1">LZ3.2</strain>
        <tissue evidence="1">Leaf</tissue>
    </source>
</reference>
<evidence type="ECO:0000313" key="1">
    <source>
        <dbReference type="EMBL" id="KAG5622759.1"/>
    </source>
</evidence>